<comment type="caution">
    <text evidence="1">The sequence shown here is derived from an EMBL/GenBank/DDBJ whole genome shotgun (WGS) entry which is preliminary data.</text>
</comment>
<keyword evidence="2" id="KW-1185">Reference proteome</keyword>
<gene>
    <name evidence="1" type="ORF">Scep_019795</name>
</gene>
<evidence type="ECO:0000313" key="2">
    <source>
        <dbReference type="Proteomes" id="UP001419268"/>
    </source>
</evidence>
<dbReference type="AlphaFoldDB" id="A0AAP0ICE9"/>
<proteinExistence type="predicted"/>
<evidence type="ECO:0000313" key="1">
    <source>
        <dbReference type="EMBL" id="KAK9112276.1"/>
    </source>
</evidence>
<dbReference type="EMBL" id="JBBNAG010000008">
    <property type="protein sequence ID" value="KAK9112276.1"/>
    <property type="molecule type" value="Genomic_DNA"/>
</dbReference>
<sequence length="116" mass="13129">MTITLQDVQIILGLPVDGLPITGRVDQDYDALCFTQLGFPFPKITDLRADSNSATFKVVSKPPDNANDVEVQRYARAYIPQLLGEHYLRTSRTTSFTSHICNFWKISRLLDKIRLG</sequence>
<dbReference type="Proteomes" id="UP001419268">
    <property type="component" value="Unassembled WGS sequence"/>
</dbReference>
<dbReference type="PANTHER" id="PTHR46033:SF8">
    <property type="entry name" value="PROTEIN MAINTENANCE OF MERISTEMS-LIKE"/>
    <property type="match status" value="1"/>
</dbReference>
<dbReference type="GO" id="GO:0010073">
    <property type="term" value="P:meristem maintenance"/>
    <property type="evidence" value="ECO:0007669"/>
    <property type="project" value="InterPro"/>
</dbReference>
<name>A0AAP0ICE9_9MAGN</name>
<dbReference type="PANTHER" id="PTHR46033">
    <property type="entry name" value="PROTEIN MAIN-LIKE 2"/>
    <property type="match status" value="1"/>
</dbReference>
<protein>
    <submittedName>
        <fullName evidence="1">Uncharacterized protein</fullName>
    </submittedName>
</protein>
<dbReference type="InterPro" id="IPR044824">
    <property type="entry name" value="MAIN-like"/>
</dbReference>
<reference evidence="1 2" key="1">
    <citation type="submission" date="2024-01" db="EMBL/GenBank/DDBJ databases">
        <title>Genome assemblies of Stephania.</title>
        <authorList>
            <person name="Yang L."/>
        </authorList>
    </citation>
    <scope>NUCLEOTIDE SEQUENCE [LARGE SCALE GENOMIC DNA]</scope>
    <source>
        <strain evidence="1">JXDWG</strain>
        <tissue evidence="1">Leaf</tissue>
    </source>
</reference>
<organism evidence="1 2">
    <name type="scientific">Stephania cephalantha</name>
    <dbReference type="NCBI Taxonomy" id="152367"/>
    <lineage>
        <taxon>Eukaryota</taxon>
        <taxon>Viridiplantae</taxon>
        <taxon>Streptophyta</taxon>
        <taxon>Embryophyta</taxon>
        <taxon>Tracheophyta</taxon>
        <taxon>Spermatophyta</taxon>
        <taxon>Magnoliopsida</taxon>
        <taxon>Ranunculales</taxon>
        <taxon>Menispermaceae</taxon>
        <taxon>Menispermoideae</taxon>
        <taxon>Cissampelideae</taxon>
        <taxon>Stephania</taxon>
    </lineage>
</organism>
<accession>A0AAP0ICE9</accession>